<organism evidence="2 3">
    <name type="scientific">Marinobacterium aestuarii</name>
    <dbReference type="NCBI Taxonomy" id="1821621"/>
    <lineage>
        <taxon>Bacteria</taxon>
        <taxon>Pseudomonadati</taxon>
        <taxon>Pseudomonadota</taxon>
        <taxon>Gammaproteobacteria</taxon>
        <taxon>Oceanospirillales</taxon>
        <taxon>Oceanospirillaceae</taxon>
        <taxon>Marinobacterium</taxon>
    </lineage>
</organism>
<evidence type="ECO:0000313" key="3">
    <source>
        <dbReference type="Proteomes" id="UP000078070"/>
    </source>
</evidence>
<reference evidence="2 3" key="2">
    <citation type="journal article" date="2018" name="Int. J. Syst. Evol. Microbiol.">
        <title>Marinobacterium aestuarii sp. nov., a benzene-degrading marine bacterium isolated from estuary sediment.</title>
        <authorList>
            <person name="Bae S.S."/>
            <person name="Jung J."/>
            <person name="Chung D."/>
            <person name="Baek K."/>
        </authorList>
    </citation>
    <scope>NUCLEOTIDE SEQUENCE [LARGE SCALE GENOMIC DNA]</scope>
    <source>
        <strain evidence="2 3">ST58-10</strain>
    </source>
</reference>
<name>A0A1A9F4Q6_9GAMM</name>
<evidence type="ECO:0000256" key="1">
    <source>
        <dbReference type="SAM" id="SignalP"/>
    </source>
</evidence>
<dbReference type="InterPro" id="IPR036374">
    <property type="entry name" value="OxRdtase_Mopterin-bd_sf"/>
</dbReference>
<accession>A0A1A9F4Q6</accession>
<feature type="signal peptide" evidence="1">
    <location>
        <begin position="1"/>
        <end position="22"/>
    </location>
</feature>
<dbReference type="Gene3D" id="3.90.420.10">
    <property type="entry name" value="Oxidoreductase, molybdopterin-binding domain"/>
    <property type="match status" value="1"/>
</dbReference>
<keyword evidence="3" id="KW-1185">Reference proteome</keyword>
<keyword evidence="1" id="KW-0732">Signal</keyword>
<dbReference type="SUPFAM" id="SSF56524">
    <property type="entry name" value="Oxidoreductase molybdopterin-binding domain"/>
    <property type="match status" value="1"/>
</dbReference>
<reference evidence="3" key="1">
    <citation type="submission" date="2016-05" db="EMBL/GenBank/DDBJ databases">
        <authorList>
            <person name="Baek K."/>
            <person name="Yang S.-J."/>
        </authorList>
    </citation>
    <scope>NUCLEOTIDE SEQUENCE [LARGE SCALE GENOMIC DNA]</scope>
    <source>
        <strain evidence="3">ST58-10</strain>
    </source>
</reference>
<sequence>MYFTRFVVMTCLLSLFGLQTMADTLPQPSGPVILTLEGALSNTNGNGVARFDREMLEGLSLHRTRTGTPWTEGTIDFEGPLGRLVLDFVGAKGETLIVTALNDYSAEVPLADFYTYDVILALKMDGDYIRIRDKGPIFIIYPFADFPALQTEVIHNRSVWQLKSIRVK</sequence>
<dbReference type="OrthoDB" id="9798763at2"/>
<gene>
    <name evidence="2" type="ORF">A8C75_21890</name>
</gene>
<protein>
    <recommendedName>
        <fullName evidence="4">Oxidoreductase molybdopterin-binding domain-containing protein</fullName>
    </recommendedName>
</protein>
<dbReference type="STRING" id="1821621.A8C75_21890"/>
<dbReference type="KEGG" id="mars:A8C75_21890"/>
<dbReference type="AlphaFoldDB" id="A0A1A9F4Q6"/>
<dbReference type="EMBL" id="CP015839">
    <property type="protein sequence ID" value="ANG64868.1"/>
    <property type="molecule type" value="Genomic_DNA"/>
</dbReference>
<proteinExistence type="predicted"/>
<evidence type="ECO:0000313" key="2">
    <source>
        <dbReference type="EMBL" id="ANG64868.1"/>
    </source>
</evidence>
<feature type="chain" id="PRO_5008386708" description="Oxidoreductase molybdopterin-binding domain-containing protein" evidence="1">
    <location>
        <begin position="23"/>
        <end position="168"/>
    </location>
</feature>
<dbReference type="Proteomes" id="UP000078070">
    <property type="component" value="Chromosome"/>
</dbReference>
<evidence type="ECO:0008006" key="4">
    <source>
        <dbReference type="Google" id="ProtNLM"/>
    </source>
</evidence>